<dbReference type="GO" id="GO:0022857">
    <property type="term" value="F:transmembrane transporter activity"/>
    <property type="evidence" value="ECO:0007669"/>
    <property type="project" value="InterPro"/>
</dbReference>
<evidence type="ECO:0000256" key="4">
    <source>
        <dbReference type="ARBA" id="ARBA00022448"/>
    </source>
</evidence>
<feature type="transmembrane region" description="Helical" evidence="16">
    <location>
        <begin position="191"/>
        <end position="214"/>
    </location>
</feature>
<feature type="transmembrane region" description="Helical" evidence="16">
    <location>
        <begin position="370"/>
        <end position="391"/>
    </location>
</feature>
<comment type="catalytic activity">
    <reaction evidence="13">
        <text>D-fructose(out) = D-fructose(in)</text>
        <dbReference type="Rhea" id="RHEA:60372"/>
        <dbReference type="ChEBI" id="CHEBI:37721"/>
    </reaction>
    <physiologicalReaction direction="left-to-right" evidence="13">
        <dbReference type="Rhea" id="RHEA:60373"/>
    </physiologicalReaction>
</comment>
<evidence type="ECO:0000256" key="3">
    <source>
        <dbReference type="ARBA" id="ARBA00011738"/>
    </source>
</evidence>
<dbReference type="InterPro" id="IPR020846">
    <property type="entry name" value="MFS_dom"/>
</dbReference>
<comment type="subcellular location">
    <subcellularLocation>
        <location evidence="1">Membrane</location>
        <topology evidence="1">Multi-pass membrane protein</topology>
    </subcellularLocation>
</comment>
<comment type="catalytic activity">
    <reaction evidence="10">
        <text>D-xylose(out) = D-xylose(in)</text>
        <dbReference type="Rhea" id="RHEA:78427"/>
        <dbReference type="ChEBI" id="CHEBI:53455"/>
    </reaction>
    <physiologicalReaction direction="left-to-right" evidence="10">
        <dbReference type="Rhea" id="RHEA:78428"/>
    </physiologicalReaction>
</comment>
<dbReference type="InterPro" id="IPR050814">
    <property type="entry name" value="Myo-inositol_Transporter"/>
</dbReference>
<keyword evidence="4" id="KW-0813">Transport</keyword>
<dbReference type="Gene3D" id="1.20.1250.20">
    <property type="entry name" value="MFS general substrate transporter like domains"/>
    <property type="match status" value="2"/>
</dbReference>
<reference evidence="18" key="1">
    <citation type="submission" date="2021-01" db="EMBL/GenBank/DDBJ databases">
        <authorList>
            <person name="Corre E."/>
            <person name="Pelletier E."/>
            <person name="Niang G."/>
            <person name="Scheremetjew M."/>
            <person name="Finn R."/>
            <person name="Kale V."/>
            <person name="Holt S."/>
            <person name="Cochrane G."/>
            <person name="Meng A."/>
            <person name="Brown T."/>
            <person name="Cohen L."/>
        </authorList>
    </citation>
    <scope>NUCLEOTIDE SEQUENCE</scope>
    <source>
        <strain evidence="18">Pbaha01</strain>
    </source>
</reference>
<evidence type="ECO:0000256" key="11">
    <source>
        <dbReference type="ARBA" id="ARBA00044662"/>
    </source>
</evidence>
<protein>
    <recommendedName>
        <fullName evidence="14">Hexose transporter 1</fullName>
    </recommendedName>
</protein>
<evidence type="ECO:0000256" key="2">
    <source>
        <dbReference type="ARBA" id="ARBA00010992"/>
    </source>
</evidence>
<feature type="transmembrane region" description="Helical" evidence="16">
    <location>
        <begin position="234"/>
        <end position="252"/>
    </location>
</feature>
<dbReference type="AlphaFoldDB" id="A0A7S0B6E1"/>
<evidence type="ECO:0000256" key="6">
    <source>
        <dbReference type="ARBA" id="ARBA00022989"/>
    </source>
</evidence>
<feature type="transmembrane region" description="Helical" evidence="16">
    <location>
        <begin position="44"/>
        <end position="66"/>
    </location>
</feature>
<feature type="region of interest" description="Disordered" evidence="15">
    <location>
        <begin position="408"/>
        <end position="465"/>
    </location>
</feature>
<evidence type="ECO:0000256" key="8">
    <source>
        <dbReference type="ARBA" id="ARBA00044637"/>
    </source>
</evidence>
<dbReference type="InterPro" id="IPR003663">
    <property type="entry name" value="Sugar/inositol_transpt"/>
</dbReference>
<feature type="transmembrane region" description="Helical" evidence="16">
    <location>
        <begin position="259"/>
        <end position="280"/>
    </location>
</feature>
<feature type="transmembrane region" description="Helical" evidence="16">
    <location>
        <begin position="306"/>
        <end position="330"/>
    </location>
</feature>
<feature type="transmembrane region" description="Helical" evidence="16">
    <location>
        <begin position="78"/>
        <end position="97"/>
    </location>
</feature>
<dbReference type="PROSITE" id="PS00216">
    <property type="entry name" value="SUGAR_TRANSPORT_1"/>
    <property type="match status" value="1"/>
</dbReference>
<evidence type="ECO:0000313" key="18">
    <source>
        <dbReference type="EMBL" id="CAD8384754.1"/>
    </source>
</evidence>
<accession>A0A7S0B6E1</accession>
<keyword evidence="5 16" id="KW-0812">Transmembrane</keyword>
<dbReference type="PANTHER" id="PTHR48020">
    <property type="entry name" value="PROTON MYO-INOSITOL COTRANSPORTER"/>
    <property type="match status" value="1"/>
</dbReference>
<proteinExistence type="inferred from homology"/>
<dbReference type="EMBL" id="HBEG01046778">
    <property type="protein sequence ID" value="CAD8384754.1"/>
    <property type="molecule type" value="Transcribed_RNA"/>
</dbReference>
<name>A0A7S0B6E1_9DINO</name>
<evidence type="ECO:0000259" key="17">
    <source>
        <dbReference type="PROSITE" id="PS50850"/>
    </source>
</evidence>
<feature type="transmembrane region" description="Helical" evidence="16">
    <location>
        <begin position="342"/>
        <end position="364"/>
    </location>
</feature>
<evidence type="ECO:0000256" key="7">
    <source>
        <dbReference type="ARBA" id="ARBA00023136"/>
    </source>
</evidence>
<dbReference type="SUPFAM" id="SSF103473">
    <property type="entry name" value="MFS general substrate transporter"/>
    <property type="match status" value="1"/>
</dbReference>
<dbReference type="Pfam" id="PF00083">
    <property type="entry name" value="Sugar_tr"/>
    <property type="match status" value="1"/>
</dbReference>
<comment type="catalytic activity">
    <reaction evidence="11">
        <text>D-mannose(out) = D-mannose(in)</text>
        <dbReference type="Rhea" id="RHEA:78391"/>
        <dbReference type="ChEBI" id="CHEBI:4208"/>
    </reaction>
    <physiologicalReaction direction="left-to-right" evidence="11">
        <dbReference type="Rhea" id="RHEA:78392"/>
    </physiologicalReaction>
</comment>
<dbReference type="InterPro" id="IPR036259">
    <property type="entry name" value="MFS_trans_sf"/>
</dbReference>
<feature type="transmembrane region" description="Helical" evidence="16">
    <location>
        <begin position="12"/>
        <end position="32"/>
    </location>
</feature>
<feature type="compositionally biased region" description="Polar residues" evidence="15">
    <location>
        <begin position="424"/>
        <end position="434"/>
    </location>
</feature>
<dbReference type="PROSITE" id="PS00217">
    <property type="entry name" value="SUGAR_TRANSPORT_2"/>
    <property type="match status" value="1"/>
</dbReference>
<evidence type="ECO:0000256" key="5">
    <source>
        <dbReference type="ARBA" id="ARBA00022692"/>
    </source>
</evidence>
<sequence>MTVAWSYSVLLAGRAVAGFAVGLTLVLAPLYAAEVSPARLRGMLTSLIEAFLNIGIVLGYTASWALQDWPGAKSWRAMLGLAVLPSFLVLLGACFAMSESPRWLAAQGRIDEAVGVLRRIVGPEEAACTAEQLQRNHAPAGAKVGNNLFLSVDGALAPSPAEVDAEDRMGVEEGEQQMSWKEMLCAQETRWLVFLGSSVAFFSQATGIESVVYYSNIILLRAGVEEGDMLKATMLVGCAKLAAILTGGAVVDRLGRKPLLLLSSLGLCLSMLLLSLAFRINGTAPAVAPDGHSTAGGGEPIAEGMALFAMVAFVVSFSLGYGPLTFVLNAELYPQRCRSKGMSLAIGVTRVTSATVTLTFLSLASLFTEAGAFLCFSLVALASLAFVLLLLPETRGASLEDAAAVASSPKASKGPARHRPVCQSDPSDSQSGVSRRQRAAIQLASQTSRLDLQCQEDPELTPPPG</sequence>
<dbReference type="PRINTS" id="PR00171">
    <property type="entry name" value="SUGRTRNSPORT"/>
</dbReference>
<dbReference type="InterPro" id="IPR005829">
    <property type="entry name" value="Sugar_transporter_CS"/>
</dbReference>
<dbReference type="GO" id="GO:0016020">
    <property type="term" value="C:membrane"/>
    <property type="evidence" value="ECO:0007669"/>
    <property type="project" value="UniProtKB-SubCell"/>
</dbReference>
<organism evidence="18">
    <name type="scientific">Pyrodinium bahamense</name>
    <dbReference type="NCBI Taxonomy" id="73915"/>
    <lineage>
        <taxon>Eukaryota</taxon>
        <taxon>Sar</taxon>
        <taxon>Alveolata</taxon>
        <taxon>Dinophyceae</taxon>
        <taxon>Gonyaulacales</taxon>
        <taxon>Pyrocystaceae</taxon>
        <taxon>Pyrodinium</taxon>
    </lineage>
</organism>
<comment type="similarity">
    <text evidence="2">Belongs to the major facilitator superfamily. Sugar transporter (TC 2.A.1.1) family.</text>
</comment>
<keyword evidence="7 16" id="KW-0472">Membrane</keyword>
<evidence type="ECO:0000256" key="16">
    <source>
        <dbReference type="SAM" id="Phobius"/>
    </source>
</evidence>
<keyword evidence="6 16" id="KW-1133">Transmembrane helix</keyword>
<evidence type="ECO:0000256" key="13">
    <source>
        <dbReference type="ARBA" id="ARBA00044710"/>
    </source>
</evidence>
<comment type="catalytic activity">
    <reaction evidence="9">
        <text>D-glucose(out) = D-glucose(in)</text>
        <dbReference type="Rhea" id="RHEA:60376"/>
        <dbReference type="ChEBI" id="CHEBI:4167"/>
    </reaction>
    <physiologicalReaction direction="left-to-right" evidence="9">
        <dbReference type="Rhea" id="RHEA:60377"/>
    </physiologicalReaction>
</comment>
<comment type="subunit">
    <text evidence="3">Homodimer.</text>
</comment>
<evidence type="ECO:0000256" key="9">
    <source>
        <dbReference type="ARBA" id="ARBA00044648"/>
    </source>
</evidence>
<comment type="catalytic activity">
    <reaction evidence="8">
        <text>D-galactose(in) = D-galactose(out)</text>
        <dbReference type="Rhea" id="RHEA:34915"/>
        <dbReference type="ChEBI" id="CHEBI:4139"/>
    </reaction>
    <physiologicalReaction direction="right-to-left" evidence="8">
        <dbReference type="Rhea" id="RHEA:34917"/>
    </physiologicalReaction>
</comment>
<dbReference type="PROSITE" id="PS50850">
    <property type="entry name" value="MFS"/>
    <property type="match status" value="1"/>
</dbReference>
<dbReference type="InterPro" id="IPR005828">
    <property type="entry name" value="MFS_sugar_transport-like"/>
</dbReference>
<evidence type="ECO:0000256" key="10">
    <source>
        <dbReference type="ARBA" id="ARBA00044656"/>
    </source>
</evidence>
<evidence type="ECO:0000256" key="12">
    <source>
        <dbReference type="ARBA" id="ARBA00044668"/>
    </source>
</evidence>
<evidence type="ECO:0000256" key="15">
    <source>
        <dbReference type="SAM" id="MobiDB-lite"/>
    </source>
</evidence>
<evidence type="ECO:0000256" key="1">
    <source>
        <dbReference type="ARBA" id="ARBA00004141"/>
    </source>
</evidence>
<dbReference type="PANTHER" id="PTHR48020:SF49">
    <property type="entry name" value="SUGAR TRANSPORTER"/>
    <property type="match status" value="1"/>
</dbReference>
<comment type="catalytic activity">
    <reaction evidence="12">
        <text>D-glucosamine(out) = D-glucosamine(in)</text>
        <dbReference type="Rhea" id="RHEA:78423"/>
        <dbReference type="ChEBI" id="CHEBI:58723"/>
    </reaction>
    <physiologicalReaction direction="left-to-right" evidence="12">
        <dbReference type="Rhea" id="RHEA:78424"/>
    </physiologicalReaction>
</comment>
<evidence type="ECO:0000256" key="14">
    <source>
        <dbReference type="ARBA" id="ARBA00044780"/>
    </source>
</evidence>
<gene>
    <name evidence="18" type="ORF">PBAH0796_LOCUS28442</name>
</gene>
<feature type="domain" description="Major facilitator superfamily (MFS) profile" evidence="17">
    <location>
        <begin position="1"/>
        <end position="395"/>
    </location>
</feature>